<name>T1D322_9HELI</name>
<keyword evidence="2" id="KW-1185">Reference proteome</keyword>
<gene>
    <name evidence="1" type="ORF">HFN_0821</name>
</gene>
<dbReference type="EMBL" id="BASD01000025">
    <property type="protein sequence ID" value="GAD19581.1"/>
    <property type="molecule type" value="Genomic_DNA"/>
</dbReference>
<evidence type="ECO:0000313" key="1">
    <source>
        <dbReference type="EMBL" id="GAD19581.1"/>
    </source>
</evidence>
<comment type="caution">
    <text evidence="1">The sequence shown here is derived from an EMBL/GenBank/DDBJ whole genome shotgun (WGS) entry which is preliminary data.</text>
</comment>
<dbReference type="STRING" id="1325130.HFN_0821"/>
<accession>T1D322</accession>
<reference evidence="1 2" key="1">
    <citation type="journal article" date="2013" name="Genome Announc.">
        <title>Draft Genome Sequence of Helicobacter fennelliae Strain MRY12-0050, Isolated from a Bacteremia Patient.</title>
        <authorList>
            <person name="Rimbara E."/>
            <person name="Matsui M."/>
            <person name="Mori S."/>
            <person name="Suzuki S."/>
            <person name="Suzuki M."/>
            <person name="Kim H."/>
            <person name="Sekizuka T."/>
            <person name="Kuroda M."/>
            <person name="Shibayama K."/>
        </authorList>
    </citation>
    <scope>NUCLEOTIDE SEQUENCE [LARGE SCALE GENOMIC DNA]</scope>
    <source>
        <strain evidence="1 2">MRY12-0050</strain>
    </source>
</reference>
<dbReference type="Proteomes" id="UP000018143">
    <property type="component" value="Unassembled WGS sequence"/>
</dbReference>
<evidence type="ECO:0000313" key="2">
    <source>
        <dbReference type="Proteomes" id="UP000018143"/>
    </source>
</evidence>
<organism evidence="1 2">
    <name type="scientific">Helicobacter fennelliae MRY12-0050</name>
    <dbReference type="NCBI Taxonomy" id="1325130"/>
    <lineage>
        <taxon>Bacteria</taxon>
        <taxon>Pseudomonadati</taxon>
        <taxon>Campylobacterota</taxon>
        <taxon>Epsilonproteobacteria</taxon>
        <taxon>Campylobacterales</taxon>
        <taxon>Helicobacteraceae</taxon>
        <taxon>Helicobacter</taxon>
    </lineage>
</organism>
<sequence>MNLKSKIIKNKNFIHFEFLMSCFEFYELRMSNVRKSIHKFIHNRILEFATSLSQKSVFLR</sequence>
<dbReference type="AlphaFoldDB" id="T1D322"/>
<proteinExistence type="predicted"/>
<protein>
    <submittedName>
        <fullName evidence="1">Uncharacterized protein</fullName>
    </submittedName>
</protein>